<evidence type="ECO:0000313" key="2">
    <source>
        <dbReference type="EMBL" id="KTS68328.1"/>
    </source>
</evidence>
<dbReference type="AlphaFoldDB" id="A0A8E1S0R9"/>
<comment type="caution">
    <text evidence="2">The sequence shown here is derived from an EMBL/GenBank/DDBJ whole genome shotgun (WGS) entry which is preliminary data.</text>
</comment>
<evidence type="ECO:0000313" key="3">
    <source>
        <dbReference type="Proteomes" id="UP000071979"/>
    </source>
</evidence>
<feature type="region of interest" description="Disordered" evidence="1">
    <location>
        <begin position="134"/>
        <end position="155"/>
    </location>
</feature>
<reference evidence="2 3" key="1">
    <citation type="journal article" date="2016" name="Front. Microbiol.">
        <title>Genomic Resource of Rice Seed Associated Bacteria.</title>
        <authorList>
            <person name="Midha S."/>
            <person name="Bansal K."/>
            <person name="Sharma S."/>
            <person name="Kumar N."/>
            <person name="Patil P.P."/>
            <person name="Chaudhry V."/>
            <person name="Patil P.B."/>
        </authorList>
    </citation>
    <scope>NUCLEOTIDE SEQUENCE [LARGE SCALE GENOMIC DNA]</scope>
    <source>
        <strain evidence="2 3">SA3</strain>
    </source>
</reference>
<dbReference type="EMBL" id="LDSE01000015">
    <property type="protein sequence ID" value="KTS68328.1"/>
    <property type="molecule type" value="Genomic_DNA"/>
</dbReference>
<protein>
    <submittedName>
        <fullName evidence="2">Uncharacterized protein</fullName>
    </submittedName>
</protein>
<proteinExistence type="predicted"/>
<gene>
    <name evidence="2" type="ORF">SA3R_08285</name>
</gene>
<dbReference type="Proteomes" id="UP000071979">
    <property type="component" value="Unassembled WGS sequence"/>
</dbReference>
<organism evidence="2 3">
    <name type="scientific">Pantoea dispersa</name>
    <dbReference type="NCBI Taxonomy" id="59814"/>
    <lineage>
        <taxon>Bacteria</taxon>
        <taxon>Pseudomonadati</taxon>
        <taxon>Pseudomonadota</taxon>
        <taxon>Gammaproteobacteria</taxon>
        <taxon>Enterobacterales</taxon>
        <taxon>Erwiniaceae</taxon>
        <taxon>Pantoea</taxon>
    </lineage>
</organism>
<accession>A0A8E1S0R9</accession>
<evidence type="ECO:0000256" key="1">
    <source>
        <dbReference type="SAM" id="MobiDB-lite"/>
    </source>
</evidence>
<sequence length="155" mass="16757">MLRAAFIWPEAEEEKRKVCGLCRDSTLDRQLRVHEIASLAVLARSHSLMPGLLPPISKPSMRDHGHLWLFRLLSGVAKAGIKETVKAIAELRSLSGTLFPPVPAAIRCQTATATAKAGAPFGSPASRVVEPYVAKRQSRQAPPNPCGFRPRAVSG</sequence>
<name>A0A8E1S0R9_9GAMM</name>